<dbReference type="AlphaFoldDB" id="A0A437Q9F2"/>
<evidence type="ECO:0000313" key="3">
    <source>
        <dbReference type="EMBL" id="RVU31188.1"/>
    </source>
</evidence>
<name>A0A437Q9F2_9GAMM</name>
<dbReference type="InterPro" id="IPR007065">
    <property type="entry name" value="HPP"/>
</dbReference>
<keyword evidence="1" id="KW-1133">Transmembrane helix</keyword>
<dbReference type="Pfam" id="PF04982">
    <property type="entry name" value="TM_HPP"/>
    <property type="match status" value="1"/>
</dbReference>
<gene>
    <name evidence="3" type="ORF">EOE65_07895</name>
</gene>
<feature type="transmembrane region" description="Helical" evidence="1">
    <location>
        <begin position="121"/>
        <end position="140"/>
    </location>
</feature>
<protein>
    <submittedName>
        <fullName evidence="3">HPP family protein</fullName>
    </submittedName>
</protein>
<accession>A0A437Q9F2</accession>
<evidence type="ECO:0000259" key="2">
    <source>
        <dbReference type="Pfam" id="PF04982"/>
    </source>
</evidence>
<evidence type="ECO:0000313" key="4">
    <source>
        <dbReference type="Proteomes" id="UP000282818"/>
    </source>
</evidence>
<keyword evidence="4" id="KW-1185">Reference proteome</keyword>
<organism evidence="3 4">
    <name type="scientific">Neptunomonas marina</name>
    <dbReference type="NCBI Taxonomy" id="1815562"/>
    <lineage>
        <taxon>Bacteria</taxon>
        <taxon>Pseudomonadati</taxon>
        <taxon>Pseudomonadota</taxon>
        <taxon>Gammaproteobacteria</taxon>
        <taxon>Oceanospirillales</taxon>
        <taxon>Oceanospirillaceae</taxon>
        <taxon>Neptunomonas</taxon>
    </lineage>
</organism>
<keyword evidence="1" id="KW-0812">Transmembrane</keyword>
<proteinExistence type="predicted"/>
<reference evidence="3 4" key="1">
    <citation type="submission" date="2019-01" db="EMBL/GenBank/DDBJ databases">
        <authorList>
            <person name="Chen W.-M."/>
        </authorList>
    </citation>
    <scope>NUCLEOTIDE SEQUENCE [LARGE SCALE GENOMIC DNA]</scope>
    <source>
        <strain evidence="3 4">HPM-16</strain>
    </source>
</reference>
<feature type="transmembrane region" description="Helical" evidence="1">
    <location>
        <begin position="31"/>
        <end position="48"/>
    </location>
</feature>
<feature type="domain" description="HPP transmembrane region" evidence="2">
    <location>
        <begin position="7"/>
        <end position="146"/>
    </location>
</feature>
<feature type="transmembrane region" description="Helical" evidence="1">
    <location>
        <begin position="60"/>
        <end position="77"/>
    </location>
</feature>
<dbReference type="PANTHER" id="PTHR33741">
    <property type="entry name" value="TRANSMEMBRANE PROTEIN DDB_G0269096-RELATED"/>
    <property type="match status" value="1"/>
</dbReference>
<keyword evidence="1" id="KW-0472">Membrane</keyword>
<dbReference type="InterPro" id="IPR058581">
    <property type="entry name" value="TM_HPP"/>
</dbReference>
<evidence type="ECO:0000256" key="1">
    <source>
        <dbReference type="SAM" id="Phobius"/>
    </source>
</evidence>
<dbReference type="PANTHER" id="PTHR33741:SF5">
    <property type="entry name" value="TRANSMEMBRANE PROTEIN DDB_G0269096-RELATED"/>
    <property type="match status" value="1"/>
</dbReference>
<feature type="transmembrane region" description="Helical" evidence="1">
    <location>
        <begin position="6"/>
        <end position="24"/>
    </location>
</feature>
<dbReference type="Proteomes" id="UP000282818">
    <property type="component" value="Unassembled WGS sequence"/>
</dbReference>
<sequence length="150" mass="15390">MMHVLLSVWAGIAAAIGIGILVLLGEMHPNMTLLMAPFGATAVIIFGLPSSPLARPKNVILGHLITAAIGVCFVELGDGVPLEMAFATGLGVTAMLLTGTTHPPAGANPMVIILAGQGWSFLLAPVLSGAVLLVLVAHLANRFVHTNKTN</sequence>
<comment type="caution">
    <text evidence="3">The sequence shown here is derived from an EMBL/GenBank/DDBJ whole genome shotgun (WGS) entry which is preliminary data.</text>
</comment>
<dbReference type="EMBL" id="SACQ01000003">
    <property type="protein sequence ID" value="RVU31188.1"/>
    <property type="molecule type" value="Genomic_DNA"/>
</dbReference>